<sequence>MTLRLTDKDHESLKACASYLGISVEDAAGQAVREYIERFDNRARIVGATDNILSVHADAIERLGQ</sequence>
<accession>A0A6J7TSS1</accession>
<name>A0A6J7TSS1_9ZZZZ</name>
<organism evidence="1">
    <name type="scientific">freshwater metagenome</name>
    <dbReference type="NCBI Taxonomy" id="449393"/>
    <lineage>
        <taxon>unclassified sequences</taxon>
        <taxon>metagenomes</taxon>
        <taxon>ecological metagenomes</taxon>
    </lineage>
</organism>
<dbReference type="EMBL" id="CAFBQH010000116">
    <property type="protein sequence ID" value="CAB5056170.1"/>
    <property type="molecule type" value="Genomic_DNA"/>
</dbReference>
<proteinExistence type="predicted"/>
<reference evidence="1" key="1">
    <citation type="submission" date="2020-05" db="EMBL/GenBank/DDBJ databases">
        <authorList>
            <person name="Chiriac C."/>
            <person name="Salcher M."/>
            <person name="Ghai R."/>
            <person name="Kavagutti S V."/>
        </authorList>
    </citation>
    <scope>NUCLEOTIDE SEQUENCE</scope>
</reference>
<protein>
    <submittedName>
        <fullName evidence="1">Unannotated protein</fullName>
    </submittedName>
</protein>
<evidence type="ECO:0000313" key="1">
    <source>
        <dbReference type="EMBL" id="CAB5056170.1"/>
    </source>
</evidence>
<gene>
    <name evidence="1" type="ORF">UFOPK4293_01466</name>
</gene>
<dbReference type="AlphaFoldDB" id="A0A6J7TSS1"/>